<comment type="subcellular location">
    <subcellularLocation>
        <location evidence="1">Membrane</location>
        <topology evidence="1">Multi-pass membrane protein</topology>
    </subcellularLocation>
</comment>
<comment type="caution">
    <text evidence="7">The sequence shown here is derived from an EMBL/GenBank/DDBJ whole genome shotgun (WGS) entry which is preliminary data.</text>
</comment>
<dbReference type="PANTHER" id="PTHR37451:SF1">
    <property type="entry name" value="MARVEL DOMAIN-CONTAINING PROTEIN"/>
    <property type="match status" value="1"/>
</dbReference>
<dbReference type="Proteomes" id="UP001444661">
    <property type="component" value="Unassembled WGS sequence"/>
</dbReference>
<organism evidence="7 8">
    <name type="scientific">Apiospora rasikravindrae</name>
    <dbReference type="NCBI Taxonomy" id="990691"/>
    <lineage>
        <taxon>Eukaryota</taxon>
        <taxon>Fungi</taxon>
        <taxon>Dikarya</taxon>
        <taxon>Ascomycota</taxon>
        <taxon>Pezizomycotina</taxon>
        <taxon>Sordariomycetes</taxon>
        <taxon>Xylariomycetidae</taxon>
        <taxon>Amphisphaeriales</taxon>
        <taxon>Apiosporaceae</taxon>
        <taxon>Apiospora</taxon>
    </lineage>
</organism>
<evidence type="ECO:0000313" key="7">
    <source>
        <dbReference type="EMBL" id="KAK8016878.1"/>
    </source>
</evidence>
<feature type="transmembrane region" description="Helical" evidence="5">
    <location>
        <begin position="54"/>
        <end position="74"/>
    </location>
</feature>
<feature type="transmembrane region" description="Helical" evidence="5">
    <location>
        <begin position="81"/>
        <end position="107"/>
    </location>
</feature>
<keyword evidence="3 5" id="KW-1133">Transmembrane helix</keyword>
<keyword evidence="8" id="KW-1185">Reference proteome</keyword>
<dbReference type="InterPro" id="IPR008253">
    <property type="entry name" value="Marvel"/>
</dbReference>
<feature type="domain" description="MARVEL" evidence="6">
    <location>
        <begin position="8"/>
        <end position="139"/>
    </location>
</feature>
<evidence type="ECO:0000256" key="5">
    <source>
        <dbReference type="SAM" id="Phobius"/>
    </source>
</evidence>
<name>A0ABR1RRM4_9PEZI</name>
<dbReference type="EMBL" id="JAQQWK010000014">
    <property type="protein sequence ID" value="KAK8016878.1"/>
    <property type="molecule type" value="Genomic_DNA"/>
</dbReference>
<feature type="transmembrane region" description="Helical" evidence="5">
    <location>
        <begin position="12"/>
        <end position="34"/>
    </location>
</feature>
<evidence type="ECO:0000259" key="6">
    <source>
        <dbReference type="Pfam" id="PF01284"/>
    </source>
</evidence>
<dbReference type="PANTHER" id="PTHR37451">
    <property type="entry name" value="MARVEL DOMAIN"/>
    <property type="match status" value="1"/>
</dbReference>
<dbReference type="Pfam" id="PF01284">
    <property type="entry name" value="MARVEL"/>
    <property type="match status" value="1"/>
</dbReference>
<gene>
    <name evidence="7" type="ORF">PG993_015067</name>
</gene>
<keyword evidence="4 5" id="KW-0472">Membrane</keyword>
<evidence type="ECO:0000256" key="1">
    <source>
        <dbReference type="ARBA" id="ARBA00004141"/>
    </source>
</evidence>
<protein>
    <recommendedName>
        <fullName evidence="6">MARVEL domain-containing protein</fullName>
    </recommendedName>
</protein>
<evidence type="ECO:0000256" key="2">
    <source>
        <dbReference type="ARBA" id="ARBA00022692"/>
    </source>
</evidence>
<proteinExistence type="predicted"/>
<reference evidence="7 8" key="1">
    <citation type="submission" date="2023-01" db="EMBL/GenBank/DDBJ databases">
        <title>Analysis of 21 Apiospora genomes using comparative genomics revels a genus with tremendous synthesis potential of carbohydrate active enzymes and secondary metabolites.</title>
        <authorList>
            <person name="Sorensen T."/>
        </authorList>
    </citation>
    <scope>NUCLEOTIDE SEQUENCE [LARGE SCALE GENOMIC DNA]</scope>
    <source>
        <strain evidence="7 8">CBS 33761</strain>
    </source>
</reference>
<accession>A0ABR1RRM4</accession>
<evidence type="ECO:0000256" key="4">
    <source>
        <dbReference type="ARBA" id="ARBA00023136"/>
    </source>
</evidence>
<keyword evidence="2 5" id="KW-0812">Transmembrane</keyword>
<sequence>MALGFLPIVHAVAAVFAIIELGLTGYLVSAYSGYWGWNGAYYSGGSPDRVNFMLFNSIWSLLVLAYVGIVPIYLTGWFHKLAALVLNALTCLFWFAGSIALAVVVGVPHCGGYSLCQSLQAAIAFGFFLWAIFTFLTVLDGLESLRSRGHNVKPSAHPGA</sequence>
<evidence type="ECO:0000256" key="3">
    <source>
        <dbReference type="ARBA" id="ARBA00022989"/>
    </source>
</evidence>
<feature type="transmembrane region" description="Helical" evidence="5">
    <location>
        <begin position="119"/>
        <end position="139"/>
    </location>
</feature>
<evidence type="ECO:0000313" key="8">
    <source>
        <dbReference type="Proteomes" id="UP001444661"/>
    </source>
</evidence>